<feature type="domain" description="Carbohydrate kinase PfkB" evidence="4">
    <location>
        <begin position="25"/>
        <end position="293"/>
    </location>
</feature>
<dbReference type="RefSeq" id="WP_138840498.1">
    <property type="nucleotide sequence ID" value="NZ_VCPD01000002.1"/>
</dbReference>
<organism evidence="5 6">
    <name type="scientific">Ruegeria sediminis</name>
    <dbReference type="NCBI Taxonomy" id="2583820"/>
    <lineage>
        <taxon>Bacteria</taxon>
        <taxon>Pseudomonadati</taxon>
        <taxon>Pseudomonadota</taxon>
        <taxon>Alphaproteobacteria</taxon>
        <taxon>Rhodobacterales</taxon>
        <taxon>Roseobacteraceae</taxon>
        <taxon>Ruegeria</taxon>
    </lineage>
</organism>
<proteinExistence type="inferred from homology"/>
<sequence length="303" mass="32250">MTADILCLGEPLVEFNEAEPGLWCEGFGGDVSNVAVAARRQGASSAIVTRLGNDGFGDALMELWRREDVDASLVERDPVAQTGLYFVRHGPEGHSFEYRRAGSAAARMTPAQLPLDAIRNARILHLSGITQAISADARATGFAAIDAAREAGVRVSYDPNLRLSLWPLEEARETIHRAMERVDIALPGLEDARLLTGLDDPKEIVEFYRGLGASTVALTLGADGALVAHGDHIETIPSRPARLVDATGAGDCFDGAFLARLLQTEDPWEAARYAVVAAALSVESRGAVAPIPTSDRVLAALSN</sequence>
<dbReference type="PANTHER" id="PTHR43085">
    <property type="entry name" value="HEXOKINASE FAMILY MEMBER"/>
    <property type="match status" value="1"/>
</dbReference>
<dbReference type="InterPro" id="IPR011611">
    <property type="entry name" value="PfkB_dom"/>
</dbReference>
<dbReference type="PANTHER" id="PTHR43085:SF15">
    <property type="entry name" value="2-DEHYDRO-3-DEOXYGLUCONOKINASE"/>
    <property type="match status" value="1"/>
</dbReference>
<evidence type="ECO:0000256" key="3">
    <source>
        <dbReference type="ARBA" id="ARBA00022777"/>
    </source>
</evidence>
<gene>
    <name evidence="5" type="ORF">FGK63_04840</name>
</gene>
<dbReference type="Pfam" id="PF00294">
    <property type="entry name" value="PfkB"/>
    <property type="match status" value="1"/>
</dbReference>
<dbReference type="Proteomes" id="UP001193035">
    <property type="component" value="Unassembled WGS sequence"/>
</dbReference>
<evidence type="ECO:0000313" key="5">
    <source>
        <dbReference type="EMBL" id="TMV08467.1"/>
    </source>
</evidence>
<dbReference type="EMBL" id="VCPD01000002">
    <property type="protein sequence ID" value="TMV08467.1"/>
    <property type="molecule type" value="Genomic_DNA"/>
</dbReference>
<evidence type="ECO:0000256" key="1">
    <source>
        <dbReference type="ARBA" id="ARBA00010688"/>
    </source>
</evidence>
<reference evidence="5 6" key="1">
    <citation type="submission" date="2019-05" db="EMBL/GenBank/DDBJ databases">
        <title>Ruegeria sp. nov., isolated from tidal flat.</title>
        <authorList>
            <person name="Kim W."/>
        </authorList>
    </citation>
    <scope>NUCLEOTIDE SEQUENCE [LARGE SCALE GENOMIC DNA]</scope>
    <source>
        <strain evidence="5 6">CAU 1488</strain>
    </source>
</reference>
<keyword evidence="3 5" id="KW-0418">Kinase</keyword>
<evidence type="ECO:0000256" key="2">
    <source>
        <dbReference type="ARBA" id="ARBA00022679"/>
    </source>
</evidence>
<protein>
    <submittedName>
        <fullName evidence="5">Sugar kinase</fullName>
    </submittedName>
</protein>
<name>A0ABY2WZS5_9RHOB</name>
<evidence type="ECO:0000259" key="4">
    <source>
        <dbReference type="Pfam" id="PF00294"/>
    </source>
</evidence>
<dbReference type="SUPFAM" id="SSF53613">
    <property type="entry name" value="Ribokinase-like"/>
    <property type="match status" value="1"/>
</dbReference>
<dbReference type="InterPro" id="IPR029056">
    <property type="entry name" value="Ribokinase-like"/>
</dbReference>
<evidence type="ECO:0000313" key="6">
    <source>
        <dbReference type="Proteomes" id="UP001193035"/>
    </source>
</evidence>
<comment type="caution">
    <text evidence="5">The sequence shown here is derived from an EMBL/GenBank/DDBJ whole genome shotgun (WGS) entry which is preliminary data.</text>
</comment>
<keyword evidence="2" id="KW-0808">Transferase</keyword>
<keyword evidence="6" id="KW-1185">Reference proteome</keyword>
<dbReference type="GO" id="GO:0016301">
    <property type="term" value="F:kinase activity"/>
    <property type="evidence" value="ECO:0007669"/>
    <property type="project" value="UniProtKB-KW"/>
</dbReference>
<dbReference type="InterPro" id="IPR050306">
    <property type="entry name" value="PfkB_Carbo_kinase"/>
</dbReference>
<accession>A0ABY2WZS5</accession>
<dbReference type="CDD" id="cd01166">
    <property type="entry name" value="KdgK"/>
    <property type="match status" value="1"/>
</dbReference>
<comment type="similarity">
    <text evidence="1">Belongs to the carbohydrate kinase PfkB family.</text>
</comment>
<dbReference type="Gene3D" id="3.40.1190.20">
    <property type="match status" value="1"/>
</dbReference>